<reference evidence="2" key="1">
    <citation type="submission" date="2022-12" db="EMBL/GenBank/DDBJ databases">
        <authorList>
            <person name="Petersen C."/>
        </authorList>
    </citation>
    <scope>NUCLEOTIDE SEQUENCE</scope>
    <source>
        <strain evidence="2">IBT 29495</strain>
    </source>
</reference>
<gene>
    <name evidence="2" type="ORF">N7463_007621</name>
</gene>
<organism evidence="2 3">
    <name type="scientific">Penicillium fimorum</name>
    <dbReference type="NCBI Taxonomy" id="1882269"/>
    <lineage>
        <taxon>Eukaryota</taxon>
        <taxon>Fungi</taxon>
        <taxon>Dikarya</taxon>
        <taxon>Ascomycota</taxon>
        <taxon>Pezizomycotina</taxon>
        <taxon>Eurotiomycetes</taxon>
        <taxon>Eurotiomycetidae</taxon>
        <taxon>Eurotiales</taxon>
        <taxon>Aspergillaceae</taxon>
        <taxon>Penicillium</taxon>
    </lineage>
</organism>
<proteinExistence type="predicted"/>
<accession>A0A9W9XWT8</accession>
<protein>
    <submittedName>
        <fullName evidence="2">Uncharacterized protein</fullName>
    </submittedName>
</protein>
<dbReference type="EMBL" id="JAPWDS010000003">
    <property type="protein sequence ID" value="KAJ5504747.1"/>
    <property type="molecule type" value="Genomic_DNA"/>
</dbReference>
<dbReference type="AlphaFoldDB" id="A0A9W9XWT8"/>
<evidence type="ECO:0000313" key="2">
    <source>
        <dbReference type="EMBL" id="KAJ5504747.1"/>
    </source>
</evidence>
<sequence length="338" mass="38318">MTRQASHRPTGNRERLQRRAAQPDADNINLSSNRNPPIQKERLRSFRSGVELFLRRGSAASTDTPFNDPVDNTRSQNFPTPQASSSSVEPRHSSTSAIVYSSSLGSILVDWVYEQFSRGVYSSDETQALENVLVELKNTKPKLIFVRTEDGMSRWNTLKGNAERIIGGMLDWWPFQPYITPLAKEQACGDTRWAAVPQSFGIKIEDVFENNAAQANQENVSGNDVSHSGARTKIQTAKLVSESALPRPAVNHQNPANPRNIDYQLHAFLILLNSSIFGSVHCLAQTAVHNMSDHEFFTWIRNSYYSQRGFLAIWFGLFRFSHCEFFRVRLFGDILHRR</sequence>
<name>A0A9W9XWT8_9EURO</name>
<keyword evidence="3" id="KW-1185">Reference proteome</keyword>
<dbReference type="Proteomes" id="UP001149954">
    <property type="component" value="Unassembled WGS sequence"/>
</dbReference>
<reference evidence="2" key="2">
    <citation type="journal article" date="2023" name="IMA Fungus">
        <title>Comparative genomic study of the Penicillium genus elucidates a diverse pangenome and 15 lateral gene transfer events.</title>
        <authorList>
            <person name="Petersen C."/>
            <person name="Sorensen T."/>
            <person name="Nielsen M.R."/>
            <person name="Sondergaard T.E."/>
            <person name="Sorensen J.L."/>
            <person name="Fitzpatrick D.A."/>
            <person name="Frisvad J.C."/>
            <person name="Nielsen K.L."/>
        </authorList>
    </citation>
    <scope>NUCLEOTIDE SEQUENCE</scope>
    <source>
        <strain evidence="2">IBT 29495</strain>
    </source>
</reference>
<comment type="caution">
    <text evidence="2">The sequence shown here is derived from an EMBL/GenBank/DDBJ whole genome shotgun (WGS) entry which is preliminary data.</text>
</comment>
<dbReference type="OrthoDB" id="4351041at2759"/>
<feature type="region of interest" description="Disordered" evidence="1">
    <location>
        <begin position="60"/>
        <end position="92"/>
    </location>
</feature>
<evidence type="ECO:0000256" key="1">
    <source>
        <dbReference type="SAM" id="MobiDB-lite"/>
    </source>
</evidence>
<evidence type="ECO:0000313" key="3">
    <source>
        <dbReference type="Proteomes" id="UP001149954"/>
    </source>
</evidence>
<feature type="region of interest" description="Disordered" evidence="1">
    <location>
        <begin position="1"/>
        <end position="42"/>
    </location>
</feature>